<dbReference type="CDD" id="cd07139">
    <property type="entry name" value="ALDH_AldA-Rv0768"/>
    <property type="match status" value="1"/>
</dbReference>
<dbReference type="Gene3D" id="3.40.309.10">
    <property type="entry name" value="Aldehyde Dehydrogenase, Chain A, domain 2"/>
    <property type="match status" value="1"/>
</dbReference>
<dbReference type="Proteomes" id="UP001183809">
    <property type="component" value="Unassembled WGS sequence"/>
</dbReference>
<evidence type="ECO:0000313" key="7">
    <source>
        <dbReference type="Proteomes" id="UP001183809"/>
    </source>
</evidence>
<dbReference type="InterPro" id="IPR016161">
    <property type="entry name" value="Ald_DH/histidinol_DH"/>
</dbReference>
<evidence type="ECO:0000259" key="5">
    <source>
        <dbReference type="Pfam" id="PF00171"/>
    </source>
</evidence>
<feature type="domain" description="Aldehyde dehydrogenase" evidence="5">
    <location>
        <begin position="12"/>
        <end position="474"/>
    </location>
</feature>
<dbReference type="Pfam" id="PF00171">
    <property type="entry name" value="Aldedh"/>
    <property type="match status" value="1"/>
</dbReference>
<dbReference type="RefSeq" id="WP_311699604.1">
    <property type="nucleotide sequence ID" value="NZ_JAVREY010000067.1"/>
</dbReference>
<keyword evidence="2 4" id="KW-0560">Oxidoreductase</keyword>
<dbReference type="PANTHER" id="PTHR42804:SF1">
    <property type="entry name" value="ALDEHYDE DEHYDROGENASE-RELATED"/>
    <property type="match status" value="1"/>
</dbReference>
<feature type="active site" evidence="3">
    <location>
        <position position="251"/>
    </location>
</feature>
<accession>A0ABU2U4K4</accession>
<sequence length="478" mass="50277">MDVNSLFIGGQWTAPSGSDTITCTSASTGAHLGSVPAGVEADVDRAVQAARTAFDGPDGWPTWEPERRAAAMMRLAEELDARSEATASTVSAQNGMPISTAEAFEGTVPAVLLRYYASLAADAFREERRTGLPRGSTLVRREPVGVVAAVMAWNFPQTIGFFKIAPALAAGCTLVLKPAPETVLDSVLLAEAVEAAGLPDGVINIVPGGRETGAYLVSHPGVNKVSFTGSTAAGRQVAAACALLMRPVTLELGGKSAAVVLEDADLASRPDEVFMASLLNNGQTCYASTRILAPRSRYGEVVEFYTELARGAVVGDALDRATQIGPLVSARQRERVEGYIGKGLVEGARLTTGGVRPAGLERGWFVEPTVFVDVDPSSTIAQEEIFGPVLSITPYDGEDEAVRLANATAYGLAGTVWTTDLDRGARVARRMRTGTVGLNGYLPDITSPYGGWKASGLGRELGPEGLQGYQQFQSIYHP</sequence>
<name>A0ABU2U4K4_9ACTN</name>
<reference evidence="7" key="1">
    <citation type="submission" date="2023-07" db="EMBL/GenBank/DDBJ databases">
        <title>30 novel species of actinomycetes from the DSMZ collection.</title>
        <authorList>
            <person name="Nouioui I."/>
        </authorList>
    </citation>
    <scope>NUCLEOTIDE SEQUENCE [LARGE SCALE GENOMIC DNA]</scope>
    <source>
        <strain evidence="7">DSM 41699</strain>
    </source>
</reference>
<comment type="similarity">
    <text evidence="1 4">Belongs to the aldehyde dehydrogenase family.</text>
</comment>
<protein>
    <submittedName>
        <fullName evidence="6">Aldehyde dehydrogenase</fullName>
    </submittedName>
</protein>
<dbReference type="InterPro" id="IPR016162">
    <property type="entry name" value="Ald_DH_N"/>
</dbReference>
<evidence type="ECO:0000256" key="2">
    <source>
        <dbReference type="ARBA" id="ARBA00023002"/>
    </source>
</evidence>
<dbReference type="InterPro" id="IPR029510">
    <property type="entry name" value="Ald_DH_CS_GLU"/>
</dbReference>
<dbReference type="Gene3D" id="3.40.605.10">
    <property type="entry name" value="Aldehyde Dehydrogenase, Chain A, domain 1"/>
    <property type="match status" value="1"/>
</dbReference>
<dbReference type="PANTHER" id="PTHR42804">
    <property type="entry name" value="ALDEHYDE DEHYDROGENASE"/>
    <property type="match status" value="1"/>
</dbReference>
<dbReference type="PROSITE" id="PS00687">
    <property type="entry name" value="ALDEHYDE_DEHYDR_GLU"/>
    <property type="match status" value="1"/>
</dbReference>
<dbReference type="EMBL" id="JAVREY010000067">
    <property type="protein sequence ID" value="MDT0468158.1"/>
    <property type="molecule type" value="Genomic_DNA"/>
</dbReference>
<evidence type="ECO:0000256" key="4">
    <source>
        <dbReference type="RuleBase" id="RU003345"/>
    </source>
</evidence>
<comment type="caution">
    <text evidence="6">The sequence shown here is derived from an EMBL/GenBank/DDBJ whole genome shotgun (WGS) entry which is preliminary data.</text>
</comment>
<evidence type="ECO:0000256" key="1">
    <source>
        <dbReference type="ARBA" id="ARBA00009986"/>
    </source>
</evidence>
<gene>
    <name evidence="6" type="ORF">RM764_35100</name>
</gene>
<evidence type="ECO:0000256" key="3">
    <source>
        <dbReference type="PROSITE-ProRule" id="PRU10007"/>
    </source>
</evidence>
<dbReference type="InterPro" id="IPR015590">
    <property type="entry name" value="Aldehyde_DH_dom"/>
</dbReference>
<organism evidence="6 7">
    <name type="scientific">Streptomyces gibsoniae</name>
    <dbReference type="NCBI Taxonomy" id="3075529"/>
    <lineage>
        <taxon>Bacteria</taxon>
        <taxon>Bacillati</taxon>
        <taxon>Actinomycetota</taxon>
        <taxon>Actinomycetes</taxon>
        <taxon>Kitasatosporales</taxon>
        <taxon>Streptomycetaceae</taxon>
        <taxon>Streptomyces</taxon>
    </lineage>
</organism>
<dbReference type="SUPFAM" id="SSF53720">
    <property type="entry name" value="ALDH-like"/>
    <property type="match status" value="1"/>
</dbReference>
<keyword evidence="7" id="KW-1185">Reference proteome</keyword>
<dbReference type="InterPro" id="IPR016163">
    <property type="entry name" value="Ald_DH_C"/>
</dbReference>
<evidence type="ECO:0000313" key="6">
    <source>
        <dbReference type="EMBL" id="MDT0468158.1"/>
    </source>
</evidence>
<proteinExistence type="inferred from homology"/>